<dbReference type="OrthoDB" id="9811110at2"/>
<dbReference type="STRING" id="270498.CHK_2750"/>
<evidence type="ECO:0000256" key="10">
    <source>
        <dbReference type="SAM" id="Phobius"/>
    </source>
</evidence>
<keyword evidence="12" id="KW-1185">Reference proteome</keyword>
<evidence type="ECO:0000256" key="1">
    <source>
        <dbReference type="ARBA" id="ARBA00004651"/>
    </source>
</evidence>
<evidence type="ECO:0000256" key="8">
    <source>
        <dbReference type="ARBA" id="ARBA00023136"/>
    </source>
</evidence>
<evidence type="ECO:0000256" key="9">
    <source>
        <dbReference type="ARBA" id="ARBA00023251"/>
    </source>
</evidence>
<feature type="transmembrane region" description="Helical" evidence="10">
    <location>
        <begin position="360"/>
        <end position="383"/>
    </location>
</feature>
<evidence type="ECO:0000313" key="11">
    <source>
        <dbReference type="EMBL" id="KKI49730.1"/>
    </source>
</evidence>
<keyword evidence="4" id="KW-0813">Transport</keyword>
<feature type="transmembrane region" description="Helical" evidence="10">
    <location>
        <begin position="237"/>
        <end position="261"/>
    </location>
</feature>
<dbReference type="GO" id="GO:0042910">
    <property type="term" value="F:xenobiotic transmembrane transporter activity"/>
    <property type="evidence" value="ECO:0007669"/>
    <property type="project" value="InterPro"/>
</dbReference>
<reference evidence="11 12" key="1">
    <citation type="submission" date="2015-04" db="EMBL/GenBank/DDBJ databases">
        <title>Draft genome sequence of bacteremic isolate Catabacter hongkongensis type strain HKU16T.</title>
        <authorList>
            <person name="Lau S.K."/>
            <person name="Teng J.L."/>
            <person name="Huang Y."/>
            <person name="Curreem S.O."/>
            <person name="Tsui S.K."/>
            <person name="Woo P.C."/>
        </authorList>
    </citation>
    <scope>NUCLEOTIDE SEQUENCE [LARGE SCALE GENOMIC DNA]</scope>
    <source>
        <strain evidence="11 12">HKU16</strain>
    </source>
</reference>
<evidence type="ECO:0000256" key="2">
    <source>
        <dbReference type="ARBA" id="ARBA00008417"/>
    </source>
</evidence>
<feature type="transmembrane region" description="Helical" evidence="10">
    <location>
        <begin position="60"/>
        <end position="81"/>
    </location>
</feature>
<dbReference type="NCBIfam" id="TIGR00797">
    <property type="entry name" value="matE"/>
    <property type="match status" value="1"/>
</dbReference>
<feature type="transmembrane region" description="Helical" evidence="10">
    <location>
        <begin position="139"/>
        <end position="156"/>
    </location>
</feature>
<evidence type="ECO:0000256" key="4">
    <source>
        <dbReference type="ARBA" id="ARBA00022448"/>
    </source>
</evidence>
<dbReference type="Pfam" id="PF01554">
    <property type="entry name" value="MatE"/>
    <property type="match status" value="2"/>
</dbReference>
<feature type="transmembrane region" description="Helical" evidence="10">
    <location>
        <begin position="93"/>
        <end position="119"/>
    </location>
</feature>
<feature type="transmembrane region" description="Helical" evidence="10">
    <location>
        <begin position="20"/>
        <end position="40"/>
    </location>
</feature>
<dbReference type="EMBL" id="LAYJ01000123">
    <property type="protein sequence ID" value="KKI49730.1"/>
    <property type="molecule type" value="Genomic_DNA"/>
</dbReference>
<sequence>MNEKQKRRYLLETENVKTALLRLGIPTMIGMLVSALYNIVDTFFVGKLGTSQTAAVSIVYPVTMIGLGIGLLFGSGAGSYISRLLGRKEYDKASACSSTAIFSGVLTILAATGGMLLFLEPMMRLFGATDASIPYALDYGKFYILGLVFNVFNIMVNNMLVAEGASSFSMAAMLIGGGANLVLDPILIFGCGMGVQGAAIATLISQTISAVFYLVYLTKGKSYLKLSLRYFKPSRPLFGEIFKIGLPVCIFQFLTGGAIMLTNIAASPFGESAIAAMGIVNRLMSLESNALYGFLKGYSPLAGYNYGSGNLVRVRDATNTALRWSTVSNIVFGIVCILFSSQLIHLFNQESAQVLQIGRLALTVDAVSYMTLGVQIVIGNYFLSIGKAKQGGLLSICRQGLFFIPFLFLLTPLMGITGLVLTQLATDICATAVSLVMWKKEKALLPAL</sequence>
<dbReference type="InterPro" id="IPR048279">
    <property type="entry name" value="MdtK-like"/>
</dbReference>
<dbReference type="InterPro" id="IPR051327">
    <property type="entry name" value="MATE_MepA_subfamily"/>
</dbReference>
<dbReference type="Proteomes" id="UP000034076">
    <property type="component" value="Unassembled WGS sequence"/>
</dbReference>
<dbReference type="PANTHER" id="PTHR43823:SF3">
    <property type="entry name" value="MULTIDRUG EXPORT PROTEIN MEPA"/>
    <property type="match status" value="1"/>
</dbReference>
<evidence type="ECO:0000256" key="6">
    <source>
        <dbReference type="ARBA" id="ARBA00022692"/>
    </source>
</evidence>
<keyword evidence="7 10" id="KW-1133">Transmembrane helix</keyword>
<evidence type="ECO:0000256" key="7">
    <source>
        <dbReference type="ARBA" id="ARBA00022989"/>
    </source>
</evidence>
<dbReference type="GO" id="GO:0046677">
    <property type="term" value="P:response to antibiotic"/>
    <property type="evidence" value="ECO:0007669"/>
    <property type="project" value="UniProtKB-KW"/>
</dbReference>
<comment type="subcellular location">
    <subcellularLocation>
        <location evidence="1">Cell membrane</location>
        <topology evidence="1">Multi-pass membrane protein</topology>
    </subcellularLocation>
</comment>
<comment type="similarity">
    <text evidence="2">Belongs to the multi antimicrobial extrusion (MATE) (TC 2.A.66.1) family. MepA subfamily.</text>
</comment>
<dbReference type="InterPro" id="IPR045070">
    <property type="entry name" value="MATE_MepA-like"/>
</dbReference>
<feature type="transmembrane region" description="Helical" evidence="10">
    <location>
        <begin position="403"/>
        <end position="436"/>
    </location>
</feature>
<protein>
    <recommendedName>
        <fullName evidence="3">Multidrug export protein MepA</fullName>
    </recommendedName>
</protein>
<evidence type="ECO:0000256" key="3">
    <source>
        <dbReference type="ARBA" id="ARBA00022106"/>
    </source>
</evidence>
<feature type="transmembrane region" description="Helical" evidence="10">
    <location>
        <begin position="195"/>
        <end position="216"/>
    </location>
</feature>
<feature type="transmembrane region" description="Helical" evidence="10">
    <location>
        <begin position="168"/>
        <end position="189"/>
    </location>
</feature>
<dbReference type="InterPro" id="IPR002528">
    <property type="entry name" value="MATE_fam"/>
</dbReference>
<keyword evidence="9" id="KW-0046">Antibiotic resistance</keyword>
<dbReference type="PANTHER" id="PTHR43823">
    <property type="entry name" value="SPORULATION PROTEIN YKVU"/>
    <property type="match status" value="1"/>
</dbReference>
<accession>A0A0M2NHI0</accession>
<dbReference type="PIRSF" id="PIRSF006603">
    <property type="entry name" value="DinF"/>
    <property type="match status" value="1"/>
</dbReference>
<dbReference type="AlphaFoldDB" id="A0A0M2NHI0"/>
<gene>
    <name evidence="11" type="ORF">CHK_2750</name>
</gene>
<dbReference type="PATRIC" id="fig|270498.16.peg.2291"/>
<keyword evidence="5" id="KW-1003">Cell membrane</keyword>
<dbReference type="GO" id="GO:0005886">
    <property type="term" value="C:plasma membrane"/>
    <property type="evidence" value="ECO:0007669"/>
    <property type="project" value="UniProtKB-SubCell"/>
</dbReference>
<evidence type="ECO:0000256" key="5">
    <source>
        <dbReference type="ARBA" id="ARBA00022475"/>
    </source>
</evidence>
<keyword evidence="6 10" id="KW-0812">Transmembrane</keyword>
<organism evidence="11 12">
    <name type="scientific">Christensenella hongkongensis</name>
    <dbReference type="NCBI Taxonomy" id="270498"/>
    <lineage>
        <taxon>Bacteria</taxon>
        <taxon>Bacillati</taxon>
        <taxon>Bacillota</taxon>
        <taxon>Clostridia</taxon>
        <taxon>Christensenellales</taxon>
        <taxon>Christensenellaceae</taxon>
        <taxon>Christensenella</taxon>
    </lineage>
</organism>
<name>A0A0M2NHI0_9FIRM</name>
<keyword evidence="8 10" id="KW-0472">Membrane</keyword>
<dbReference type="GO" id="GO:0015297">
    <property type="term" value="F:antiporter activity"/>
    <property type="evidence" value="ECO:0007669"/>
    <property type="project" value="InterPro"/>
</dbReference>
<dbReference type="CDD" id="cd13143">
    <property type="entry name" value="MATE_MepA_like"/>
    <property type="match status" value="1"/>
</dbReference>
<feature type="transmembrane region" description="Helical" evidence="10">
    <location>
        <begin position="330"/>
        <end position="348"/>
    </location>
</feature>
<evidence type="ECO:0000313" key="12">
    <source>
        <dbReference type="Proteomes" id="UP000034076"/>
    </source>
</evidence>
<dbReference type="RefSeq" id="WP_046444548.1">
    <property type="nucleotide sequence ID" value="NZ_LAYJ01000123.1"/>
</dbReference>
<proteinExistence type="inferred from homology"/>
<comment type="caution">
    <text evidence="11">The sequence shown here is derived from an EMBL/GenBank/DDBJ whole genome shotgun (WGS) entry which is preliminary data.</text>
</comment>